<protein>
    <submittedName>
        <fullName evidence="2">Uncharacterized protein</fullName>
    </submittedName>
</protein>
<reference evidence="2" key="1">
    <citation type="journal article" date="2014" name="Front. Microbiol.">
        <title>High frequency of phylogenetically diverse reductive dehalogenase-homologous genes in deep subseafloor sedimentary metagenomes.</title>
        <authorList>
            <person name="Kawai M."/>
            <person name="Futagami T."/>
            <person name="Toyoda A."/>
            <person name="Takaki Y."/>
            <person name="Nishi S."/>
            <person name="Hori S."/>
            <person name="Arai W."/>
            <person name="Tsubouchi T."/>
            <person name="Morono Y."/>
            <person name="Uchiyama I."/>
            <person name="Ito T."/>
            <person name="Fujiyama A."/>
            <person name="Inagaki F."/>
            <person name="Takami H."/>
        </authorList>
    </citation>
    <scope>NUCLEOTIDE SEQUENCE</scope>
    <source>
        <strain evidence="2">Expedition CK06-06</strain>
    </source>
</reference>
<evidence type="ECO:0000256" key="1">
    <source>
        <dbReference type="SAM" id="Phobius"/>
    </source>
</evidence>
<keyword evidence="1" id="KW-0472">Membrane</keyword>
<feature type="transmembrane region" description="Helical" evidence="1">
    <location>
        <begin position="34"/>
        <end position="59"/>
    </location>
</feature>
<feature type="transmembrane region" description="Helical" evidence="1">
    <location>
        <begin position="79"/>
        <end position="108"/>
    </location>
</feature>
<gene>
    <name evidence="2" type="ORF">S01H4_46067</name>
</gene>
<accession>X1E500</accession>
<proteinExistence type="predicted"/>
<dbReference type="AlphaFoldDB" id="X1E500"/>
<keyword evidence="1" id="KW-0812">Transmembrane</keyword>
<organism evidence="2">
    <name type="scientific">marine sediment metagenome</name>
    <dbReference type="NCBI Taxonomy" id="412755"/>
    <lineage>
        <taxon>unclassified sequences</taxon>
        <taxon>metagenomes</taxon>
        <taxon>ecological metagenomes</taxon>
    </lineage>
</organism>
<name>X1E500_9ZZZZ</name>
<comment type="caution">
    <text evidence="2">The sequence shown here is derived from an EMBL/GenBank/DDBJ whole genome shotgun (WGS) entry which is preliminary data.</text>
</comment>
<sequence>MVVDSKAEVSTDSEDSEEEPVIEEVNMQYGIYMLLFFIIYYISWIGPSFIFMAYFMMVFREYFLEAPTFIAIFTELNPLLALLLMPLIIIFCYLVHLLFIGIATKIIWAITEKISPSKNGIIPRNIKSKVADYYHIRSFIIKYGKNVFTKGIFPWLANWFFNYTGASKIGKGTTIEESIVNDKFINVGKNCYIGVNSSLASHVVEGIFGNISYFE</sequence>
<evidence type="ECO:0000313" key="2">
    <source>
        <dbReference type="EMBL" id="GAH03748.1"/>
    </source>
</evidence>
<feature type="non-terminal residue" evidence="2">
    <location>
        <position position="215"/>
    </location>
</feature>
<dbReference type="EMBL" id="BART01025700">
    <property type="protein sequence ID" value="GAH03748.1"/>
    <property type="molecule type" value="Genomic_DNA"/>
</dbReference>
<keyword evidence="1" id="KW-1133">Transmembrane helix</keyword>